<dbReference type="SMART" id="SM00387">
    <property type="entry name" value="HATPase_c"/>
    <property type="match status" value="1"/>
</dbReference>
<dbReference type="PRINTS" id="PR00344">
    <property type="entry name" value="BCTRLSENSOR"/>
</dbReference>
<dbReference type="InterPro" id="IPR004358">
    <property type="entry name" value="Sig_transdc_His_kin-like_C"/>
</dbReference>
<dbReference type="PANTHER" id="PTHR43065">
    <property type="entry name" value="SENSOR HISTIDINE KINASE"/>
    <property type="match status" value="1"/>
</dbReference>
<dbReference type="Proteomes" id="UP000664044">
    <property type="component" value="Unassembled WGS sequence"/>
</dbReference>
<proteinExistence type="predicted"/>
<dbReference type="PANTHER" id="PTHR43065:SF10">
    <property type="entry name" value="PEROXIDE STRESS-ACTIVATED HISTIDINE KINASE MAK3"/>
    <property type="match status" value="1"/>
</dbReference>
<keyword evidence="11" id="KW-1185">Reference proteome</keyword>
<evidence type="ECO:0000313" key="10">
    <source>
        <dbReference type="EMBL" id="MBO0354643.1"/>
    </source>
</evidence>
<accession>A0ABS3G5T4</accession>
<name>A0ABS3G5T4_9FLAO</name>
<dbReference type="SUPFAM" id="SSF55874">
    <property type="entry name" value="ATPase domain of HSP90 chaperone/DNA topoisomerase II/histidine kinase"/>
    <property type="match status" value="1"/>
</dbReference>
<evidence type="ECO:0000256" key="3">
    <source>
        <dbReference type="ARBA" id="ARBA00022553"/>
    </source>
</evidence>
<evidence type="ECO:0000256" key="7">
    <source>
        <dbReference type="ARBA" id="ARBA00022840"/>
    </source>
</evidence>
<dbReference type="SUPFAM" id="SSF47384">
    <property type="entry name" value="Homodimeric domain of signal transducing histidine kinase"/>
    <property type="match status" value="1"/>
</dbReference>
<organism evidence="10 11">
    <name type="scientific">Flagellimonas aurea</name>
    <dbReference type="NCBI Taxonomy" id="2915619"/>
    <lineage>
        <taxon>Bacteria</taxon>
        <taxon>Pseudomonadati</taxon>
        <taxon>Bacteroidota</taxon>
        <taxon>Flavobacteriia</taxon>
        <taxon>Flavobacteriales</taxon>
        <taxon>Flavobacteriaceae</taxon>
        <taxon>Flagellimonas</taxon>
    </lineage>
</organism>
<dbReference type="GO" id="GO:0016301">
    <property type="term" value="F:kinase activity"/>
    <property type="evidence" value="ECO:0007669"/>
    <property type="project" value="UniProtKB-KW"/>
</dbReference>
<dbReference type="Pfam" id="PF00512">
    <property type="entry name" value="HisKA"/>
    <property type="match status" value="1"/>
</dbReference>
<dbReference type="InterPro" id="IPR005467">
    <property type="entry name" value="His_kinase_dom"/>
</dbReference>
<evidence type="ECO:0000313" key="11">
    <source>
        <dbReference type="Proteomes" id="UP000664044"/>
    </source>
</evidence>
<dbReference type="CDD" id="cd00082">
    <property type="entry name" value="HisKA"/>
    <property type="match status" value="1"/>
</dbReference>
<comment type="catalytic activity">
    <reaction evidence="1">
        <text>ATP + protein L-histidine = ADP + protein N-phospho-L-histidine.</text>
        <dbReference type="EC" id="2.7.13.3"/>
    </reaction>
</comment>
<evidence type="ECO:0000256" key="6">
    <source>
        <dbReference type="ARBA" id="ARBA00022777"/>
    </source>
</evidence>
<keyword evidence="7" id="KW-0067">ATP-binding</keyword>
<sequence length="372" mass="41841">MYLYGQNVSKAMKNTDQKLKERVKELTCLYEVTSIIVNSGYDELSTSLEAIAYCLKRGWQFPEVAEAAVSIGNYQVRTHGFSEPMTCLSRDVIVFNKVEGTIAIGYPASDYTLKDFLPEERTLLKNVCLAVGNLMERKQIHDSEAETKRQMERNDRLHIMGEITAGIAHELNTPLANILGFAELLLDKATDTGTKEDLQTILDNAIFSREIVKKLMFFTCEMPQQMEVVELNKIMDSVVRLMGPSLREKQLSVVKSYDNDDLRIQANTVQLTQVMFNLIMNAAYYSPERGEIRVELLGEKQKIVINIIDQGEGIAPGQENKVFEPFYTTKPVGEGTGLGLSVVHGIIKSYKGTIRHGPNKPKGTIFTLEFPK</sequence>
<dbReference type="SMART" id="SM00388">
    <property type="entry name" value="HisKA"/>
    <property type="match status" value="1"/>
</dbReference>
<keyword evidence="4" id="KW-0808">Transferase</keyword>
<dbReference type="EMBL" id="JAFLNL010000006">
    <property type="protein sequence ID" value="MBO0354643.1"/>
    <property type="molecule type" value="Genomic_DNA"/>
</dbReference>
<feature type="domain" description="Histidine kinase" evidence="9">
    <location>
        <begin position="166"/>
        <end position="372"/>
    </location>
</feature>
<dbReference type="EC" id="2.7.13.3" evidence="2"/>
<evidence type="ECO:0000256" key="5">
    <source>
        <dbReference type="ARBA" id="ARBA00022741"/>
    </source>
</evidence>
<dbReference type="Pfam" id="PF02518">
    <property type="entry name" value="HATPase_c"/>
    <property type="match status" value="1"/>
</dbReference>
<comment type="caution">
    <text evidence="10">The sequence shown here is derived from an EMBL/GenBank/DDBJ whole genome shotgun (WGS) entry which is preliminary data.</text>
</comment>
<keyword evidence="8" id="KW-0902">Two-component regulatory system</keyword>
<evidence type="ECO:0000256" key="4">
    <source>
        <dbReference type="ARBA" id="ARBA00022679"/>
    </source>
</evidence>
<protein>
    <recommendedName>
        <fullName evidence="2">histidine kinase</fullName>
        <ecNumber evidence="2">2.7.13.3</ecNumber>
    </recommendedName>
</protein>
<dbReference type="InterPro" id="IPR036890">
    <property type="entry name" value="HATPase_C_sf"/>
</dbReference>
<evidence type="ECO:0000256" key="1">
    <source>
        <dbReference type="ARBA" id="ARBA00000085"/>
    </source>
</evidence>
<keyword evidence="6 10" id="KW-0418">Kinase</keyword>
<evidence type="ECO:0000259" key="9">
    <source>
        <dbReference type="PROSITE" id="PS50109"/>
    </source>
</evidence>
<gene>
    <name evidence="10" type="ORF">J0656_11510</name>
</gene>
<keyword evidence="3" id="KW-0597">Phosphoprotein</keyword>
<evidence type="ECO:0000256" key="2">
    <source>
        <dbReference type="ARBA" id="ARBA00012438"/>
    </source>
</evidence>
<dbReference type="InterPro" id="IPR003661">
    <property type="entry name" value="HisK_dim/P_dom"/>
</dbReference>
<dbReference type="InterPro" id="IPR036097">
    <property type="entry name" value="HisK_dim/P_sf"/>
</dbReference>
<dbReference type="Gene3D" id="1.10.287.130">
    <property type="match status" value="1"/>
</dbReference>
<reference evidence="10 11" key="1">
    <citation type="submission" date="2021-03" db="EMBL/GenBank/DDBJ databases">
        <title>Muricauda lutimaris sp. nov. and Muricauda ruestringensis sp. nov, two marine members of the Flavobacteriaceae isolated from deep sea sediments of Western Pacific.</title>
        <authorList>
            <person name="Zhao S."/>
            <person name="Liu R."/>
        </authorList>
    </citation>
    <scope>NUCLEOTIDE SEQUENCE [LARGE SCALE GENOMIC DNA]</scope>
    <source>
        <strain evidence="10 11">BC31-1-A7</strain>
    </source>
</reference>
<keyword evidence="5" id="KW-0547">Nucleotide-binding</keyword>
<evidence type="ECO:0000256" key="8">
    <source>
        <dbReference type="ARBA" id="ARBA00023012"/>
    </source>
</evidence>
<dbReference type="PROSITE" id="PS50109">
    <property type="entry name" value="HIS_KIN"/>
    <property type="match status" value="1"/>
</dbReference>
<dbReference type="InterPro" id="IPR003594">
    <property type="entry name" value="HATPase_dom"/>
</dbReference>
<dbReference type="Gene3D" id="3.30.565.10">
    <property type="entry name" value="Histidine kinase-like ATPase, C-terminal domain"/>
    <property type="match status" value="1"/>
</dbReference>